<keyword evidence="2" id="KW-1185">Reference proteome</keyword>
<evidence type="ECO:0000313" key="1">
    <source>
        <dbReference type="EMBL" id="OXA79393.1"/>
    </source>
</evidence>
<gene>
    <name evidence="1" type="ORF">B0A65_10150</name>
</gene>
<dbReference type="Proteomes" id="UP000198382">
    <property type="component" value="Unassembled WGS sequence"/>
</dbReference>
<organism evidence="1 2">
    <name type="scientific">Flavobacterium frigidimaris</name>
    <dbReference type="NCBI Taxonomy" id="262320"/>
    <lineage>
        <taxon>Bacteria</taxon>
        <taxon>Pseudomonadati</taxon>
        <taxon>Bacteroidota</taxon>
        <taxon>Flavobacteriia</taxon>
        <taxon>Flavobacteriales</taxon>
        <taxon>Flavobacteriaceae</taxon>
        <taxon>Flavobacterium</taxon>
    </lineage>
</organism>
<accession>A0ABX4BQQ4</accession>
<comment type="caution">
    <text evidence="1">The sequence shown here is derived from an EMBL/GenBank/DDBJ whole genome shotgun (WGS) entry which is preliminary data.</text>
</comment>
<name>A0ABX4BQQ4_FLAFR</name>
<proteinExistence type="predicted"/>
<evidence type="ECO:0000313" key="2">
    <source>
        <dbReference type="Proteomes" id="UP000198382"/>
    </source>
</evidence>
<sequence length="214" mass="25000">MQEVFNTGKEFSKTPKRKKPEDFLPHGYAIFDTIYGDLNKDNLEDCVFIIKKTDKNKIIKDEYRGRLNRNRRGILVLLNKNDGYELVVKNYECFSSENEDGGVYFAPELYIEIIKGKLVISYGHGRYGYWSYTFRYQNNDLELIGYDASSNHGPTVLSETSINFLTRKKILNENINDDYEGDEVFKKTESKISQSKLIKLSEIEDFDEFEVSEE</sequence>
<protein>
    <submittedName>
        <fullName evidence="1">Uncharacterized protein</fullName>
    </submittedName>
</protein>
<dbReference type="EMBL" id="MUGV01000017">
    <property type="protein sequence ID" value="OXA79393.1"/>
    <property type="molecule type" value="Genomic_DNA"/>
</dbReference>
<reference evidence="1 2" key="1">
    <citation type="submission" date="2016-11" db="EMBL/GenBank/DDBJ databases">
        <title>Whole genomes of Flavobacteriaceae.</title>
        <authorList>
            <person name="Stine C."/>
            <person name="Li C."/>
            <person name="Tadesse D."/>
        </authorList>
    </citation>
    <scope>NUCLEOTIDE SEQUENCE [LARGE SCALE GENOMIC DNA]</scope>
    <source>
        <strain evidence="1 2">DSM 15937</strain>
    </source>
</reference>